<dbReference type="SUPFAM" id="SSF46548">
    <property type="entry name" value="alpha-helical ferredoxin"/>
    <property type="match status" value="1"/>
</dbReference>
<feature type="domain" description="4Fe-4S ferredoxin-type" evidence="6">
    <location>
        <begin position="101"/>
        <end position="135"/>
    </location>
</feature>
<keyword evidence="5" id="KW-0411">Iron-sulfur</keyword>
<organism evidence="7 8">
    <name type="scientific">Sulfobacillus benefaciens</name>
    <dbReference type="NCBI Taxonomy" id="453960"/>
    <lineage>
        <taxon>Bacteria</taxon>
        <taxon>Bacillati</taxon>
        <taxon>Bacillota</taxon>
        <taxon>Clostridia</taxon>
        <taxon>Eubacteriales</taxon>
        <taxon>Clostridiales Family XVII. Incertae Sedis</taxon>
        <taxon>Sulfobacillus</taxon>
    </lineage>
</organism>
<dbReference type="GO" id="GO:0005886">
    <property type="term" value="C:plasma membrane"/>
    <property type="evidence" value="ECO:0007669"/>
    <property type="project" value="TreeGrafter"/>
</dbReference>
<dbReference type="GO" id="GO:0016491">
    <property type="term" value="F:oxidoreductase activity"/>
    <property type="evidence" value="ECO:0007669"/>
    <property type="project" value="UniProtKB-KW"/>
</dbReference>
<evidence type="ECO:0000256" key="2">
    <source>
        <dbReference type="ARBA" id="ARBA00022723"/>
    </source>
</evidence>
<protein>
    <submittedName>
        <fullName evidence="7">(Fe-S)-binding protein</fullName>
    </submittedName>
</protein>
<dbReference type="InterPro" id="IPR017896">
    <property type="entry name" value="4Fe4S_Fe-S-bd"/>
</dbReference>
<dbReference type="PANTHER" id="PTHR43255">
    <property type="entry name" value="IRON-SULFUR-BINDING OXIDOREDUCTASE FADF-RELATED-RELATED"/>
    <property type="match status" value="1"/>
</dbReference>
<feature type="domain" description="4Fe-4S ferredoxin-type" evidence="6">
    <location>
        <begin position="60"/>
        <end position="92"/>
    </location>
</feature>
<keyword evidence="2" id="KW-0479">Metal-binding</keyword>
<dbReference type="PANTHER" id="PTHR43255:SF1">
    <property type="entry name" value="IRON-SULFUR-BINDING OXIDOREDUCTASE FADF-RELATED"/>
    <property type="match status" value="1"/>
</dbReference>
<evidence type="ECO:0000256" key="4">
    <source>
        <dbReference type="ARBA" id="ARBA00023004"/>
    </source>
</evidence>
<reference evidence="7 8" key="1">
    <citation type="journal article" date="2014" name="BMC Genomics">
        <title>Comparison of environmental and isolate Sulfobacillus genomes reveals diverse carbon, sulfur, nitrogen, and hydrogen metabolisms.</title>
        <authorList>
            <person name="Justice N.B."/>
            <person name="Norman A."/>
            <person name="Brown C.T."/>
            <person name="Singh A."/>
            <person name="Thomas B.C."/>
            <person name="Banfield J.F."/>
        </authorList>
    </citation>
    <scope>NUCLEOTIDE SEQUENCE [LARGE SCALE GENOMIC DNA]</scope>
    <source>
        <strain evidence="7">AMDSBA4</strain>
    </source>
</reference>
<keyword evidence="1" id="KW-0004">4Fe-4S</keyword>
<evidence type="ECO:0000259" key="6">
    <source>
        <dbReference type="PROSITE" id="PS51379"/>
    </source>
</evidence>
<keyword evidence="4" id="KW-0408">Iron</keyword>
<dbReference type="Pfam" id="PF02754">
    <property type="entry name" value="CCG"/>
    <property type="match status" value="2"/>
</dbReference>
<dbReference type="Pfam" id="PF13187">
    <property type="entry name" value="Fer4_9"/>
    <property type="match status" value="1"/>
</dbReference>
<evidence type="ECO:0000256" key="5">
    <source>
        <dbReference type="ARBA" id="ARBA00023014"/>
    </source>
</evidence>
<comment type="caution">
    <text evidence="7">The sequence shown here is derived from an EMBL/GenBank/DDBJ whole genome shotgun (WGS) entry which is preliminary data.</text>
</comment>
<dbReference type="InterPro" id="IPR004017">
    <property type="entry name" value="Cys_rich_dom"/>
</dbReference>
<dbReference type="InterPro" id="IPR017900">
    <property type="entry name" value="4Fe4S_Fe_S_CS"/>
</dbReference>
<dbReference type="InterPro" id="IPR009051">
    <property type="entry name" value="Helical_ferredxn"/>
</dbReference>
<evidence type="ECO:0000256" key="3">
    <source>
        <dbReference type="ARBA" id="ARBA00023002"/>
    </source>
</evidence>
<evidence type="ECO:0000256" key="1">
    <source>
        <dbReference type="ARBA" id="ARBA00022485"/>
    </source>
</evidence>
<evidence type="ECO:0000313" key="7">
    <source>
        <dbReference type="EMBL" id="PSR34222.1"/>
    </source>
</evidence>
<dbReference type="GO" id="GO:0051539">
    <property type="term" value="F:4 iron, 4 sulfur cluster binding"/>
    <property type="evidence" value="ECO:0007669"/>
    <property type="project" value="UniProtKB-KW"/>
</dbReference>
<gene>
    <name evidence="7" type="ORF">C7B46_06645</name>
</gene>
<dbReference type="GO" id="GO:0046872">
    <property type="term" value="F:metal ion binding"/>
    <property type="evidence" value="ECO:0007669"/>
    <property type="project" value="UniProtKB-KW"/>
</dbReference>
<dbReference type="EMBL" id="PXYW01000011">
    <property type="protein sequence ID" value="PSR34222.1"/>
    <property type="molecule type" value="Genomic_DNA"/>
</dbReference>
<name>A0A2T2XIB5_9FIRM</name>
<dbReference type="Gene3D" id="1.10.1060.10">
    <property type="entry name" value="Alpha-helical ferredoxin"/>
    <property type="match status" value="1"/>
</dbReference>
<dbReference type="PROSITE" id="PS00198">
    <property type="entry name" value="4FE4S_FER_1"/>
    <property type="match status" value="1"/>
</dbReference>
<evidence type="ECO:0000313" key="8">
    <source>
        <dbReference type="Proteomes" id="UP000242972"/>
    </source>
</evidence>
<dbReference type="Proteomes" id="UP000242972">
    <property type="component" value="Unassembled WGS sequence"/>
</dbReference>
<sequence>MLSKVFWEFIDGRDPSLQKAKPIELELAVVNGIELPGHWNRMFEPRVISEYDLSVLDQVTSIEGAESLGYCYQCGKCTAVCPVDTVGDYSPRKVFRRTQLGASLVDSPDLWLCTTCRNCLRVCPKEVNMIEIMPAVREQAVLEGKAPEELLTAFENTARYGNPLGEPPRKRADWVKSAEVPVPVMSQHKAPVDVLWFVECYPSYHPRGKDASVALARLFNALGVEFGILGTEEKCSGDSQRMAGEKGLFEMLAEHNVKMLSKYQFNQIVVTDPHAFNAFLHEYPKYGGQWPVQHYTQFLAPLIDQINLTRPISKKVTFHDPCYLGRHNGEYEAPRNLLKAIPGLDLVEMGHCRETAYCCGGGGGGMWLDSFVRDYTSQRLSEKRVREAVEYGADILAVTCPYEVSRFEDAVKSTGNTGKLEVRDIAELLAYSAELI</sequence>
<keyword evidence="3" id="KW-0560">Oxidoreductase</keyword>
<accession>A0A2T2XIB5</accession>
<dbReference type="AlphaFoldDB" id="A0A2T2XIB5"/>
<dbReference type="InterPro" id="IPR051460">
    <property type="entry name" value="HdrC_iron-sulfur_subunit"/>
</dbReference>
<proteinExistence type="predicted"/>
<dbReference type="PROSITE" id="PS51379">
    <property type="entry name" value="4FE4S_FER_2"/>
    <property type="match status" value="2"/>
</dbReference>